<dbReference type="PANTHER" id="PTHR46796:SF6">
    <property type="entry name" value="ARAC SUBFAMILY"/>
    <property type="match status" value="1"/>
</dbReference>
<reference evidence="5 6" key="1">
    <citation type="submission" date="2017-03" db="EMBL/GenBank/DDBJ databases">
        <title>Genomic insights into Mycobacterium simiae human colonization.</title>
        <authorList>
            <person name="Steffani J.L."/>
            <person name="Brunck M.E."/>
            <person name="Cruz E."/>
            <person name="Montiel R."/>
            <person name="Barona F."/>
        </authorList>
    </citation>
    <scope>NUCLEOTIDE SEQUENCE [LARGE SCALE GENOMIC DNA]</scope>
    <source>
        <strain evidence="5 6">MsiGto</strain>
    </source>
</reference>
<keyword evidence="3" id="KW-0804">Transcription</keyword>
<dbReference type="InterPro" id="IPR035418">
    <property type="entry name" value="AraC-bd_2"/>
</dbReference>
<dbReference type="AlphaFoldDB" id="A0A1X0Y1B6"/>
<evidence type="ECO:0000256" key="1">
    <source>
        <dbReference type="ARBA" id="ARBA00023015"/>
    </source>
</evidence>
<dbReference type="GO" id="GO:0043565">
    <property type="term" value="F:sequence-specific DNA binding"/>
    <property type="evidence" value="ECO:0007669"/>
    <property type="project" value="InterPro"/>
</dbReference>
<dbReference type="RefSeq" id="WP_084952089.1">
    <property type="nucleotide sequence ID" value="NZ_MZZM01000022.1"/>
</dbReference>
<dbReference type="PANTHER" id="PTHR46796">
    <property type="entry name" value="HTH-TYPE TRANSCRIPTIONAL ACTIVATOR RHAS-RELATED"/>
    <property type="match status" value="1"/>
</dbReference>
<dbReference type="SUPFAM" id="SSF46689">
    <property type="entry name" value="Homeodomain-like"/>
    <property type="match status" value="1"/>
</dbReference>
<dbReference type="EMBL" id="MZZM01000022">
    <property type="protein sequence ID" value="ORJ58995.1"/>
    <property type="molecule type" value="Genomic_DNA"/>
</dbReference>
<comment type="caution">
    <text evidence="5">The sequence shown here is derived from an EMBL/GenBank/DDBJ whole genome shotgun (WGS) entry which is preliminary data.</text>
</comment>
<dbReference type="InterPro" id="IPR018060">
    <property type="entry name" value="HTH_AraC"/>
</dbReference>
<dbReference type="Pfam" id="PF12833">
    <property type="entry name" value="HTH_18"/>
    <property type="match status" value="1"/>
</dbReference>
<dbReference type="Pfam" id="PF14525">
    <property type="entry name" value="AraC_binding_2"/>
    <property type="match status" value="1"/>
</dbReference>
<dbReference type="InterPro" id="IPR050204">
    <property type="entry name" value="AraC_XylS_family_regulators"/>
</dbReference>
<gene>
    <name evidence="5" type="ORF">B5M45_16975</name>
</gene>
<dbReference type="Gene3D" id="1.10.10.60">
    <property type="entry name" value="Homeodomain-like"/>
    <property type="match status" value="1"/>
</dbReference>
<evidence type="ECO:0000313" key="5">
    <source>
        <dbReference type="EMBL" id="ORJ58995.1"/>
    </source>
</evidence>
<evidence type="ECO:0000259" key="4">
    <source>
        <dbReference type="PROSITE" id="PS01124"/>
    </source>
</evidence>
<keyword evidence="6" id="KW-1185">Reference proteome</keyword>
<dbReference type="GO" id="GO:0003700">
    <property type="term" value="F:DNA-binding transcription factor activity"/>
    <property type="evidence" value="ECO:0007669"/>
    <property type="project" value="InterPro"/>
</dbReference>
<evidence type="ECO:0000256" key="2">
    <source>
        <dbReference type="ARBA" id="ARBA00023125"/>
    </source>
</evidence>
<evidence type="ECO:0000313" key="6">
    <source>
        <dbReference type="Proteomes" id="UP000193040"/>
    </source>
</evidence>
<dbReference type="Proteomes" id="UP000193040">
    <property type="component" value="Unassembled WGS sequence"/>
</dbReference>
<proteinExistence type="predicted"/>
<dbReference type="InterPro" id="IPR009057">
    <property type="entry name" value="Homeodomain-like_sf"/>
</dbReference>
<organism evidence="5 6">
    <name type="scientific">Mycobacterium simiae</name>
    <name type="common">Mycobacterium habana</name>
    <dbReference type="NCBI Taxonomy" id="1784"/>
    <lineage>
        <taxon>Bacteria</taxon>
        <taxon>Bacillati</taxon>
        <taxon>Actinomycetota</taxon>
        <taxon>Actinomycetes</taxon>
        <taxon>Mycobacteriales</taxon>
        <taxon>Mycobacteriaceae</taxon>
        <taxon>Mycobacterium</taxon>
        <taxon>Mycobacterium simiae complex</taxon>
    </lineage>
</organism>
<protein>
    <recommendedName>
        <fullName evidence="4">HTH araC/xylS-type domain-containing protein</fullName>
    </recommendedName>
</protein>
<dbReference type="SMART" id="SM00342">
    <property type="entry name" value="HTH_ARAC"/>
    <property type="match status" value="1"/>
</dbReference>
<name>A0A1X0Y1B6_MYCSI</name>
<dbReference type="PROSITE" id="PS01124">
    <property type="entry name" value="HTH_ARAC_FAMILY_2"/>
    <property type="match status" value="1"/>
</dbReference>
<feature type="domain" description="HTH araC/xylS-type" evidence="4">
    <location>
        <begin position="214"/>
        <end position="315"/>
    </location>
</feature>
<accession>A0A1X0Y1B6</accession>
<sequence>MSGALANHTGRDDFDKFRHAISDTFVPLALSVAGRTPPRRWAMRSASLGAVQLTDVALSDAAEVHRTSRLINQGADDYLKVGLQLRGSCVISQNGREAQLNPGDYAVYDTTQPYRLTYPAGYQTLVLMFRRERLRLTLSQLTHVTAQALHRHEGLAASVSPFLAELGKRFQIRGHPAATHLADAILEMLTASLAERLPFSVDVEPGGGRSALLMRIHAFIEERLGDPNLDVPTIAAAHHISVRYLQGLFAAQEQTVSGWVRSRRIDRCRQDLADVRFADQPVSDIGARWGLLNPAHFSRTFKAIFGCPPTQYRAAVLDELRAQRTKGATTADYKDGAPS</sequence>
<keyword evidence="1" id="KW-0805">Transcription regulation</keyword>
<evidence type="ECO:0000256" key="3">
    <source>
        <dbReference type="ARBA" id="ARBA00023163"/>
    </source>
</evidence>
<keyword evidence="2" id="KW-0238">DNA-binding</keyword>